<reference evidence="13 14" key="3">
    <citation type="journal article" date="2017" name="G3 (Bethesda)">
        <title>Comparative analysis highlights variable genome content of wheat rusts and divergence of the mating loci.</title>
        <authorList>
            <person name="Cuomo C.A."/>
            <person name="Bakkeren G."/>
            <person name="Khalil H.B."/>
            <person name="Panwar V."/>
            <person name="Joly D."/>
            <person name="Linning R."/>
            <person name="Sakthikumar S."/>
            <person name="Song X."/>
            <person name="Adiconis X."/>
            <person name="Fan L."/>
            <person name="Goldberg J.M."/>
            <person name="Levin J.Z."/>
            <person name="Young S."/>
            <person name="Zeng Q."/>
            <person name="Anikster Y."/>
            <person name="Bruce M."/>
            <person name="Wang M."/>
            <person name="Yin C."/>
            <person name="McCallum B."/>
            <person name="Szabo L.J."/>
            <person name="Hulbert S."/>
            <person name="Chen X."/>
            <person name="Fellers J.P."/>
        </authorList>
    </citation>
    <scope>NUCLEOTIDE SEQUENCE</scope>
    <source>
        <strain evidence="13">isolate 1-1 / race 1 (BBBD)</strain>
        <strain evidence="14">Isolate 1-1 / race 1 (BBBD)</strain>
    </source>
</reference>
<dbReference type="OrthoDB" id="407355at2759"/>
<evidence type="ECO:0000256" key="3">
    <source>
        <dbReference type="ARBA" id="ARBA00022622"/>
    </source>
</evidence>
<evidence type="ECO:0000256" key="4">
    <source>
        <dbReference type="ARBA" id="ARBA00023024"/>
    </source>
</evidence>
<dbReference type="PANTHER" id="PTHR10587:SF135">
    <property type="entry name" value="CHITIN DEACETYLASE 3"/>
    <property type="match status" value="1"/>
</dbReference>
<evidence type="ECO:0000256" key="7">
    <source>
        <dbReference type="ARBA" id="ARBA00023288"/>
    </source>
</evidence>
<feature type="domain" description="NodB homology" evidence="11">
    <location>
        <begin position="47"/>
        <end position="101"/>
    </location>
</feature>
<dbReference type="GO" id="GO:0000272">
    <property type="term" value="P:polysaccharide catabolic process"/>
    <property type="evidence" value="ECO:0007669"/>
    <property type="project" value="UniProtKB-KW"/>
</dbReference>
<evidence type="ECO:0000256" key="1">
    <source>
        <dbReference type="ARBA" id="ARBA00001941"/>
    </source>
</evidence>
<gene>
    <name evidence="12" type="ORF">PTTG_27931</name>
</gene>
<evidence type="ECO:0000313" key="12">
    <source>
        <dbReference type="EMBL" id="OAV91512.1"/>
    </source>
</evidence>
<dbReference type="Pfam" id="PF01522">
    <property type="entry name" value="Polysacc_deac_1"/>
    <property type="match status" value="1"/>
</dbReference>
<sequence length="101" mass="11187">MRPSILNNGAAEYPFYSDSTVSNPRKVCSWTVSRCTSPRDIVTAPQGEMGISFDDGPQPPTSELLSFLRENNQSATHFMIGSRIHQSPKFYADNGGYRSVL</sequence>
<proteinExistence type="predicted"/>
<dbReference type="InterPro" id="IPR011330">
    <property type="entry name" value="Glyco_hydro/deAcase_b/a-brl"/>
</dbReference>
<keyword evidence="3" id="KW-0325">Glycoprotein</keyword>
<keyword evidence="3" id="KW-0472">Membrane</keyword>
<dbReference type="PANTHER" id="PTHR10587">
    <property type="entry name" value="GLYCOSYL TRANSFERASE-RELATED"/>
    <property type="match status" value="1"/>
</dbReference>
<organism evidence="12">
    <name type="scientific">Puccinia triticina (isolate 1-1 / race 1 (BBBD))</name>
    <name type="common">Brown leaf rust fungus</name>
    <dbReference type="NCBI Taxonomy" id="630390"/>
    <lineage>
        <taxon>Eukaryota</taxon>
        <taxon>Fungi</taxon>
        <taxon>Dikarya</taxon>
        <taxon>Basidiomycota</taxon>
        <taxon>Pucciniomycotina</taxon>
        <taxon>Pucciniomycetes</taxon>
        <taxon>Pucciniales</taxon>
        <taxon>Pucciniaceae</taxon>
        <taxon>Puccinia</taxon>
    </lineage>
</organism>
<evidence type="ECO:0000256" key="10">
    <source>
        <dbReference type="ARBA" id="ARBA00048494"/>
    </source>
</evidence>
<dbReference type="GO" id="GO:0004099">
    <property type="term" value="F:chitin deacetylase activity"/>
    <property type="evidence" value="ECO:0007669"/>
    <property type="project" value="UniProtKB-EC"/>
</dbReference>
<dbReference type="GO" id="GO:0009272">
    <property type="term" value="P:fungal-type cell wall biogenesis"/>
    <property type="evidence" value="ECO:0007669"/>
    <property type="project" value="UniProtKB-ARBA"/>
</dbReference>
<dbReference type="GO" id="GO:0006032">
    <property type="term" value="P:chitin catabolic process"/>
    <property type="evidence" value="ECO:0007669"/>
    <property type="project" value="UniProtKB-KW"/>
</dbReference>
<comment type="subcellular location">
    <subcellularLocation>
        <location evidence="2">Cell membrane</location>
        <topology evidence="2">Lipid-anchor</topology>
        <topology evidence="2">GPI-anchor</topology>
    </subcellularLocation>
</comment>
<dbReference type="STRING" id="630390.A0A180GGT0"/>
<evidence type="ECO:0000313" key="14">
    <source>
        <dbReference type="Proteomes" id="UP000005240"/>
    </source>
</evidence>
<dbReference type="AlphaFoldDB" id="A0A180GGT0"/>
<evidence type="ECO:0000256" key="8">
    <source>
        <dbReference type="ARBA" id="ARBA00023326"/>
    </source>
</evidence>
<reference evidence="13" key="4">
    <citation type="submission" date="2025-05" db="UniProtKB">
        <authorList>
            <consortium name="EnsemblFungi"/>
        </authorList>
    </citation>
    <scope>IDENTIFICATION</scope>
    <source>
        <strain evidence="13">isolate 1-1 / race 1 (BBBD)</strain>
    </source>
</reference>
<evidence type="ECO:0000313" key="13">
    <source>
        <dbReference type="EnsemblFungi" id="PTTG_27931-t43_1-p1"/>
    </source>
</evidence>
<dbReference type="Gene3D" id="3.20.20.370">
    <property type="entry name" value="Glycoside hydrolase/deacetylase"/>
    <property type="match status" value="1"/>
</dbReference>
<evidence type="ECO:0000256" key="9">
    <source>
        <dbReference type="ARBA" id="ARBA00024056"/>
    </source>
</evidence>
<keyword evidence="5" id="KW-0119">Carbohydrate metabolism</keyword>
<dbReference type="EMBL" id="ADAS02000079">
    <property type="protein sequence ID" value="OAV91512.1"/>
    <property type="molecule type" value="Genomic_DNA"/>
</dbReference>
<comment type="catalytic activity">
    <reaction evidence="10">
        <text>[(1-&gt;4)-N-acetyl-beta-D-glucosaminyl](n) + n H2O = chitosan + n acetate</text>
        <dbReference type="Rhea" id="RHEA:10464"/>
        <dbReference type="Rhea" id="RHEA-COMP:9593"/>
        <dbReference type="Rhea" id="RHEA-COMP:9597"/>
        <dbReference type="ChEBI" id="CHEBI:15377"/>
        <dbReference type="ChEBI" id="CHEBI:17029"/>
        <dbReference type="ChEBI" id="CHEBI:30089"/>
        <dbReference type="ChEBI" id="CHEBI:57704"/>
        <dbReference type="EC" id="3.5.1.41"/>
    </reaction>
    <physiologicalReaction direction="left-to-right" evidence="10">
        <dbReference type="Rhea" id="RHEA:10465"/>
    </physiologicalReaction>
</comment>
<reference evidence="12" key="2">
    <citation type="submission" date="2016-05" db="EMBL/GenBank/DDBJ databases">
        <title>Comparative analysis highlights variable genome content of wheat rusts and divergence of the mating loci.</title>
        <authorList>
            <person name="Cuomo C.A."/>
            <person name="Bakkeren G."/>
            <person name="Szabo L."/>
            <person name="Khalil H."/>
            <person name="Joly D."/>
            <person name="Goldberg J."/>
            <person name="Young S."/>
            <person name="Zeng Q."/>
            <person name="Fellers J."/>
        </authorList>
    </citation>
    <scope>NUCLEOTIDE SEQUENCE [LARGE SCALE GENOMIC DNA]</scope>
    <source>
        <strain evidence="12">1-1 BBBD Race 1</strain>
    </source>
</reference>
<dbReference type="GO" id="GO:0005886">
    <property type="term" value="C:plasma membrane"/>
    <property type="evidence" value="ECO:0007669"/>
    <property type="project" value="UniProtKB-SubCell"/>
</dbReference>
<keyword evidence="8" id="KW-0624">Polysaccharide degradation</keyword>
<keyword evidence="3" id="KW-0336">GPI-anchor</keyword>
<dbReference type="InterPro" id="IPR050248">
    <property type="entry name" value="Polysacc_deacetylase_ArnD"/>
</dbReference>
<keyword evidence="14" id="KW-1185">Reference proteome</keyword>
<accession>A0A180GGT0</accession>
<dbReference type="Proteomes" id="UP000005240">
    <property type="component" value="Unassembled WGS sequence"/>
</dbReference>
<keyword evidence="4" id="KW-0146">Chitin degradation</keyword>
<dbReference type="PROSITE" id="PS51677">
    <property type="entry name" value="NODB"/>
    <property type="match status" value="1"/>
</dbReference>
<keyword evidence="7" id="KW-0449">Lipoprotein</keyword>
<dbReference type="EnsemblFungi" id="PTTG_27931-t43_1">
    <property type="protein sequence ID" value="PTTG_27931-t43_1-p1"/>
    <property type="gene ID" value="PTTG_27931"/>
</dbReference>
<dbReference type="InterPro" id="IPR002509">
    <property type="entry name" value="NODB_dom"/>
</dbReference>
<comment type="cofactor">
    <cofactor evidence="1">
        <name>Co(2+)</name>
        <dbReference type="ChEBI" id="CHEBI:48828"/>
    </cofactor>
</comment>
<dbReference type="SUPFAM" id="SSF88713">
    <property type="entry name" value="Glycoside hydrolase/deacetylase"/>
    <property type="match status" value="1"/>
</dbReference>
<dbReference type="VEuPathDB" id="FungiDB:PTTG_27931"/>
<keyword evidence="6" id="KW-0170">Cobalt</keyword>
<protein>
    <recommendedName>
        <fullName evidence="9">chitin deacetylase</fullName>
        <ecNumber evidence="9">3.5.1.41</ecNumber>
    </recommendedName>
</protein>
<dbReference type="EC" id="3.5.1.41" evidence="9"/>
<evidence type="ECO:0000259" key="11">
    <source>
        <dbReference type="PROSITE" id="PS51677"/>
    </source>
</evidence>
<dbReference type="GO" id="GO:0098552">
    <property type="term" value="C:side of membrane"/>
    <property type="evidence" value="ECO:0007669"/>
    <property type="project" value="UniProtKB-KW"/>
</dbReference>
<evidence type="ECO:0000256" key="6">
    <source>
        <dbReference type="ARBA" id="ARBA00023285"/>
    </source>
</evidence>
<name>A0A180GGT0_PUCT1</name>
<evidence type="ECO:0000256" key="5">
    <source>
        <dbReference type="ARBA" id="ARBA00023277"/>
    </source>
</evidence>
<reference evidence="12" key="1">
    <citation type="submission" date="2009-11" db="EMBL/GenBank/DDBJ databases">
        <authorList>
            <consortium name="The Broad Institute Genome Sequencing Platform"/>
            <person name="Ward D."/>
            <person name="Feldgarden M."/>
            <person name="Earl A."/>
            <person name="Young S.K."/>
            <person name="Zeng Q."/>
            <person name="Koehrsen M."/>
            <person name="Alvarado L."/>
            <person name="Berlin A."/>
            <person name="Bochicchio J."/>
            <person name="Borenstein D."/>
            <person name="Chapman S.B."/>
            <person name="Chen Z."/>
            <person name="Engels R."/>
            <person name="Freedman E."/>
            <person name="Gellesch M."/>
            <person name="Goldberg J."/>
            <person name="Griggs A."/>
            <person name="Gujja S."/>
            <person name="Heilman E."/>
            <person name="Heiman D."/>
            <person name="Hepburn T."/>
            <person name="Howarth C."/>
            <person name="Jen D."/>
            <person name="Larson L."/>
            <person name="Lewis B."/>
            <person name="Mehta T."/>
            <person name="Park D."/>
            <person name="Pearson M."/>
            <person name="Roberts A."/>
            <person name="Saif S."/>
            <person name="Shea T."/>
            <person name="Shenoy N."/>
            <person name="Sisk P."/>
            <person name="Stolte C."/>
            <person name="Sykes S."/>
            <person name="Thomson T."/>
            <person name="Walk T."/>
            <person name="White J."/>
            <person name="Yandava C."/>
            <person name="Izard J."/>
            <person name="Baranova O.V."/>
            <person name="Blanton J.M."/>
            <person name="Tanner A.C."/>
            <person name="Dewhirst F.E."/>
            <person name="Haas B."/>
            <person name="Nusbaum C."/>
            <person name="Birren B."/>
        </authorList>
    </citation>
    <scope>NUCLEOTIDE SEQUENCE [LARGE SCALE GENOMIC DNA]</scope>
    <source>
        <strain evidence="12">1-1 BBBD Race 1</strain>
    </source>
</reference>
<evidence type="ECO:0000256" key="2">
    <source>
        <dbReference type="ARBA" id="ARBA00004609"/>
    </source>
</evidence>